<feature type="domain" description="Tyr recombinase" evidence="6">
    <location>
        <begin position="214"/>
        <end position="403"/>
    </location>
</feature>
<dbReference type="PANTHER" id="PTHR30349">
    <property type="entry name" value="PHAGE INTEGRASE-RELATED"/>
    <property type="match status" value="1"/>
</dbReference>
<evidence type="ECO:0000313" key="8">
    <source>
        <dbReference type="EMBL" id="UOR03722.1"/>
    </source>
</evidence>
<evidence type="ECO:0000313" key="9">
    <source>
        <dbReference type="Proteomes" id="UP000829925"/>
    </source>
</evidence>
<dbReference type="GO" id="GO:0006310">
    <property type="term" value="P:DNA recombination"/>
    <property type="evidence" value="ECO:0007669"/>
    <property type="project" value="UniProtKB-KW"/>
</dbReference>
<keyword evidence="4" id="KW-0233">DNA recombination</keyword>
<evidence type="ECO:0000259" key="7">
    <source>
        <dbReference type="PROSITE" id="PS51900"/>
    </source>
</evidence>
<sequence length="417" mass="47573">MLRIKYYLTDGNADGETAIYAACYLEGKRKKIYLPLAVPPDQWDAKNQKYRRNFPNFSDANLLLKRLTEQLEAAALALAVKGKLPTVEDLREVVAKTVGGAQPNAPAGLLELLEQWIESSRRDKTESTVKSYKTLLKHLTAYAKLRRLRLEFSNVDFAFCEGFKSYLLRTAGIANTSVNNNVKYLKAFLNATFEQGLHEFAHFKRFRKLEDLQPEVVYLTRAEKEAVATLNLDYMPRLEQTRDVFLFECETGLRFSDVQALRPEQIQDGYVLVTTLKTSDLLKIPLSPLALAILRKYAGRSESWALPVKSNQKSNADLKQIARLARLTSPTTTTQLRGKERKATTRPKYELISTHTARRTFVTLALEGGMRPETVMRITGHKDYKTLHRYLKITDAVVQDEFKEYVERQAAPLMRVG</sequence>
<dbReference type="KEGG" id="haei:MUN82_12265"/>
<dbReference type="PROSITE" id="PS51898">
    <property type="entry name" value="TYR_RECOMBINASE"/>
    <property type="match status" value="1"/>
</dbReference>
<keyword evidence="2" id="KW-0229">DNA integration</keyword>
<dbReference type="PANTHER" id="PTHR30349:SF64">
    <property type="entry name" value="PROPHAGE INTEGRASE INTD-RELATED"/>
    <property type="match status" value="1"/>
</dbReference>
<dbReference type="Pfam" id="PF17293">
    <property type="entry name" value="Arm-DNA-bind_5"/>
    <property type="match status" value="1"/>
</dbReference>
<evidence type="ECO:0000256" key="5">
    <source>
        <dbReference type="PROSITE-ProRule" id="PRU01248"/>
    </source>
</evidence>
<evidence type="ECO:0000259" key="6">
    <source>
        <dbReference type="PROSITE" id="PS51898"/>
    </source>
</evidence>
<dbReference type="EMBL" id="CP095053">
    <property type="protein sequence ID" value="UOR03722.1"/>
    <property type="molecule type" value="Genomic_DNA"/>
</dbReference>
<accession>A0A8T9SNT9</accession>
<reference evidence="8 9" key="1">
    <citation type="submission" date="2022-04" db="EMBL/GenBank/DDBJ databases">
        <title>Hymenobacter sp. isolated from the air.</title>
        <authorList>
            <person name="Won M."/>
            <person name="Lee C.-M."/>
            <person name="Woen H.-Y."/>
            <person name="Kwon S.-W."/>
        </authorList>
    </citation>
    <scope>NUCLEOTIDE SEQUENCE [LARGE SCALE GENOMIC DNA]</scope>
    <source>
        <strain evidence="9">5413 J-13</strain>
    </source>
</reference>
<feature type="domain" description="Core-binding (CB)" evidence="7">
    <location>
        <begin position="107"/>
        <end position="193"/>
    </location>
</feature>
<dbReference type="InterPro" id="IPR035386">
    <property type="entry name" value="Arm-DNA-bind_5"/>
</dbReference>
<organism evidence="8 9">
    <name type="scientific">Hymenobacter aerilatus</name>
    <dbReference type="NCBI Taxonomy" id="2932251"/>
    <lineage>
        <taxon>Bacteria</taxon>
        <taxon>Pseudomonadati</taxon>
        <taxon>Bacteroidota</taxon>
        <taxon>Cytophagia</taxon>
        <taxon>Cytophagales</taxon>
        <taxon>Hymenobacteraceae</taxon>
        <taxon>Hymenobacter</taxon>
    </lineage>
</organism>
<dbReference type="InterPro" id="IPR025269">
    <property type="entry name" value="SAM-like_dom"/>
</dbReference>
<dbReference type="Gene3D" id="1.10.150.130">
    <property type="match status" value="1"/>
</dbReference>
<evidence type="ECO:0000256" key="1">
    <source>
        <dbReference type="ARBA" id="ARBA00008857"/>
    </source>
</evidence>
<dbReference type="Proteomes" id="UP000829925">
    <property type="component" value="Chromosome"/>
</dbReference>
<name>A0A8T9SNT9_9BACT</name>
<proteinExistence type="inferred from homology"/>
<dbReference type="AlphaFoldDB" id="A0A8T9SNT9"/>
<dbReference type="GO" id="GO:0003677">
    <property type="term" value="F:DNA binding"/>
    <property type="evidence" value="ECO:0007669"/>
    <property type="project" value="UniProtKB-UniRule"/>
</dbReference>
<keyword evidence="9" id="KW-1185">Reference proteome</keyword>
<dbReference type="Gene3D" id="1.10.443.10">
    <property type="entry name" value="Intergrase catalytic core"/>
    <property type="match status" value="1"/>
</dbReference>
<dbReference type="InterPro" id="IPR010998">
    <property type="entry name" value="Integrase_recombinase_N"/>
</dbReference>
<dbReference type="RefSeq" id="WP_245090758.1">
    <property type="nucleotide sequence ID" value="NZ_CP095053.1"/>
</dbReference>
<dbReference type="InterPro" id="IPR011010">
    <property type="entry name" value="DNA_brk_join_enz"/>
</dbReference>
<dbReference type="InterPro" id="IPR002104">
    <property type="entry name" value="Integrase_catalytic"/>
</dbReference>
<evidence type="ECO:0000256" key="4">
    <source>
        <dbReference type="ARBA" id="ARBA00023172"/>
    </source>
</evidence>
<dbReference type="CDD" id="cd01185">
    <property type="entry name" value="INTN1_C_like"/>
    <property type="match status" value="1"/>
</dbReference>
<dbReference type="Pfam" id="PF13102">
    <property type="entry name" value="Phage_int_SAM_5"/>
    <property type="match status" value="1"/>
</dbReference>
<dbReference type="SUPFAM" id="SSF56349">
    <property type="entry name" value="DNA breaking-rejoining enzymes"/>
    <property type="match status" value="1"/>
</dbReference>
<dbReference type="PROSITE" id="PS51900">
    <property type="entry name" value="CB"/>
    <property type="match status" value="1"/>
</dbReference>
<dbReference type="InterPro" id="IPR044068">
    <property type="entry name" value="CB"/>
</dbReference>
<protein>
    <submittedName>
        <fullName evidence="8">Site-specific integrase</fullName>
    </submittedName>
</protein>
<dbReference type="InterPro" id="IPR050090">
    <property type="entry name" value="Tyrosine_recombinase_XerCD"/>
</dbReference>
<dbReference type="GO" id="GO:0015074">
    <property type="term" value="P:DNA integration"/>
    <property type="evidence" value="ECO:0007669"/>
    <property type="project" value="UniProtKB-KW"/>
</dbReference>
<evidence type="ECO:0000256" key="3">
    <source>
        <dbReference type="ARBA" id="ARBA00023125"/>
    </source>
</evidence>
<dbReference type="Pfam" id="PF00589">
    <property type="entry name" value="Phage_integrase"/>
    <property type="match status" value="1"/>
</dbReference>
<dbReference type="InterPro" id="IPR013762">
    <property type="entry name" value="Integrase-like_cat_sf"/>
</dbReference>
<gene>
    <name evidence="8" type="ORF">MUN82_12265</name>
</gene>
<keyword evidence="3 5" id="KW-0238">DNA-binding</keyword>
<evidence type="ECO:0000256" key="2">
    <source>
        <dbReference type="ARBA" id="ARBA00022908"/>
    </source>
</evidence>
<comment type="similarity">
    <text evidence="1">Belongs to the 'phage' integrase family.</text>
</comment>